<sequence length="451" mass="49593">MKKLLFLYICLLSLAGCKKSDFESNFEQSPETRYQEELVKVNTALTGAGNGWVVNLATQAGGGYAFYMTFDGTKQEVKMYGDLNDNTATRIGTSTYRVKADVGATLIFDTYNYINWLQDPNPAAFGGDRATGFKSDVEFTFDHSTADSLIMIGKKYKQKLSMVKATAAQKAIYEAGGYKAAIDNFKSFFVAKNPYIEIAVGGKNIKVAISLNTSNTVLSGKRVTFLNVSDDGVSTSVIGKYSTILDGINILNDGLVYQGIRFVKFALKDATTIVLYDNTGKEYAIKYSTIPIFPLSQLFGKVYTGLSLVNATTYPGWGADYVTRRATAANEMLVVNKFKLILSEIKYIFNFTTKTVVVSVSQPQQSNPTRELIANMTYSFTKSDAGVFKFTYQTADGNGADIYPNLAALLAQRLNVDDFTIDYFVHPTTGEVLGQFKSVQNPTFTFSGSLQ</sequence>
<reference evidence="2" key="1">
    <citation type="journal article" date="2019" name="Int. J. Syst. Evol. Microbiol.">
        <title>The Global Catalogue of Microorganisms (GCM) 10K type strain sequencing project: providing services to taxonomists for standard genome sequencing and annotation.</title>
        <authorList>
            <consortium name="The Broad Institute Genomics Platform"/>
            <consortium name="The Broad Institute Genome Sequencing Center for Infectious Disease"/>
            <person name="Wu L."/>
            <person name="Ma J."/>
        </authorList>
    </citation>
    <scope>NUCLEOTIDE SEQUENCE [LARGE SCALE GENOMIC DNA]</scope>
    <source>
        <strain evidence="2">JCM 17626</strain>
    </source>
</reference>
<comment type="caution">
    <text evidence="1">The sequence shown here is derived from an EMBL/GenBank/DDBJ whole genome shotgun (WGS) entry which is preliminary data.</text>
</comment>
<dbReference type="Pfam" id="PF14135">
    <property type="entry name" value="DUF4302"/>
    <property type="match status" value="1"/>
</dbReference>
<proteinExistence type="predicted"/>
<keyword evidence="2" id="KW-1185">Reference proteome</keyword>
<gene>
    <name evidence="1" type="ORF">GCM10022289_03130</name>
</gene>
<dbReference type="PROSITE" id="PS51257">
    <property type="entry name" value="PROKAR_LIPOPROTEIN"/>
    <property type="match status" value="1"/>
</dbReference>
<dbReference type="RefSeq" id="WP_344848803.1">
    <property type="nucleotide sequence ID" value="NZ_BAABBY010000001.1"/>
</dbReference>
<accession>A0ABP8B2Y5</accession>
<evidence type="ECO:0008006" key="3">
    <source>
        <dbReference type="Google" id="ProtNLM"/>
    </source>
</evidence>
<dbReference type="InterPro" id="IPR025396">
    <property type="entry name" value="DUF4302"/>
</dbReference>
<organism evidence="1 2">
    <name type="scientific">Pedobacter jeongneungensis</name>
    <dbReference type="NCBI Taxonomy" id="947309"/>
    <lineage>
        <taxon>Bacteria</taxon>
        <taxon>Pseudomonadati</taxon>
        <taxon>Bacteroidota</taxon>
        <taxon>Sphingobacteriia</taxon>
        <taxon>Sphingobacteriales</taxon>
        <taxon>Sphingobacteriaceae</taxon>
        <taxon>Pedobacter</taxon>
    </lineage>
</organism>
<dbReference type="EMBL" id="BAABBY010000001">
    <property type="protein sequence ID" value="GAA4196819.1"/>
    <property type="molecule type" value="Genomic_DNA"/>
</dbReference>
<name>A0ABP8B2Y5_9SPHI</name>
<evidence type="ECO:0000313" key="2">
    <source>
        <dbReference type="Proteomes" id="UP001501772"/>
    </source>
</evidence>
<evidence type="ECO:0000313" key="1">
    <source>
        <dbReference type="EMBL" id="GAA4196819.1"/>
    </source>
</evidence>
<dbReference type="Proteomes" id="UP001501772">
    <property type="component" value="Unassembled WGS sequence"/>
</dbReference>
<protein>
    <recommendedName>
        <fullName evidence="3">DUF4302 domain-containing protein</fullName>
    </recommendedName>
</protein>